<dbReference type="InterPro" id="IPR045981">
    <property type="entry name" value="DUF5937"/>
</dbReference>
<dbReference type="RefSeq" id="WP_204068890.1">
    <property type="nucleotide sequence ID" value="NZ_BOOJ01000072.1"/>
</dbReference>
<dbReference type="Gene3D" id="1.10.10.10">
    <property type="entry name" value="Winged helix-like DNA-binding domain superfamily/Winged helix DNA-binding domain"/>
    <property type="match status" value="1"/>
</dbReference>
<evidence type="ECO:0000256" key="1">
    <source>
        <dbReference type="ARBA" id="ARBA00023015"/>
    </source>
</evidence>
<dbReference type="SMART" id="SM00418">
    <property type="entry name" value="HTH_ARSR"/>
    <property type="match status" value="1"/>
</dbReference>
<sequence>MLELGFGLADLACTRFAFSPLWEVVASVRVLKSPEEHPLHRAWVAAVRPRLDASGLDWGMLADLVPVPTRVIPAFVCPPPVSTSPDLEVELATLRSTPPGHVDVGDSPRLAVLREDPEAGLERLAGVIRDYWAITLAPYWPRIRTLLEGDILYRARQLAEGGAARLLNDLDPAVSWRDDTLSIAHRHVSGVRELGGRGLLLVPSVFVWPRLFSVTTPPWQPTLRYSPRGVATLWERRGSGAPQALAAVLGRSRALILAELDVPASTTQLSGGTGMSMGGVSGHLTALRDAGLVNAHRSGRHVLYSRSEAGEALLWAARPSPGGPAG</sequence>
<dbReference type="PANTHER" id="PTHR43132:SF6">
    <property type="entry name" value="HTH-TYPE TRANSCRIPTIONAL REPRESSOR CZRA"/>
    <property type="match status" value="1"/>
</dbReference>
<dbReference type="PANTHER" id="PTHR43132">
    <property type="entry name" value="ARSENICAL RESISTANCE OPERON REPRESSOR ARSR-RELATED"/>
    <property type="match status" value="1"/>
</dbReference>
<evidence type="ECO:0000256" key="2">
    <source>
        <dbReference type="ARBA" id="ARBA00023125"/>
    </source>
</evidence>
<dbReference type="InterPro" id="IPR036388">
    <property type="entry name" value="WH-like_DNA-bd_sf"/>
</dbReference>
<name>A0A8J3WPG1_9ACTN</name>
<dbReference type="AlphaFoldDB" id="A0A8J3WPG1"/>
<dbReference type="SUPFAM" id="SSF46785">
    <property type="entry name" value="Winged helix' DNA-binding domain"/>
    <property type="match status" value="1"/>
</dbReference>
<dbReference type="InterPro" id="IPR051011">
    <property type="entry name" value="Metal_resp_trans_reg"/>
</dbReference>
<dbReference type="Proteomes" id="UP000619788">
    <property type="component" value="Unassembled WGS sequence"/>
</dbReference>
<evidence type="ECO:0000259" key="4">
    <source>
        <dbReference type="SMART" id="SM00418"/>
    </source>
</evidence>
<comment type="caution">
    <text evidence="5">The sequence shown here is derived from an EMBL/GenBank/DDBJ whole genome shotgun (WGS) entry which is preliminary data.</text>
</comment>
<gene>
    <name evidence="5" type="ORF">Psi01_74900</name>
</gene>
<keyword evidence="2" id="KW-0238">DNA-binding</keyword>
<dbReference type="CDD" id="cd00090">
    <property type="entry name" value="HTH_ARSR"/>
    <property type="match status" value="1"/>
</dbReference>
<dbReference type="InterPro" id="IPR036390">
    <property type="entry name" value="WH_DNA-bd_sf"/>
</dbReference>
<dbReference type="GO" id="GO:0003700">
    <property type="term" value="F:DNA-binding transcription factor activity"/>
    <property type="evidence" value="ECO:0007669"/>
    <property type="project" value="InterPro"/>
</dbReference>
<keyword evidence="3" id="KW-0804">Transcription</keyword>
<dbReference type="EMBL" id="BOOJ01000072">
    <property type="protein sequence ID" value="GIH96860.1"/>
    <property type="molecule type" value="Genomic_DNA"/>
</dbReference>
<dbReference type="Pfam" id="PF19361">
    <property type="entry name" value="DUF5937"/>
    <property type="match status" value="1"/>
</dbReference>
<dbReference type="GO" id="GO:0003677">
    <property type="term" value="F:DNA binding"/>
    <property type="evidence" value="ECO:0007669"/>
    <property type="project" value="UniProtKB-KW"/>
</dbReference>
<dbReference type="InterPro" id="IPR001845">
    <property type="entry name" value="HTH_ArsR_DNA-bd_dom"/>
</dbReference>
<proteinExistence type="predicted"/>
<protein>
    <submittedName>
        <fullName evidence="5">Transcriptional regulator</fullName>
    </submittedName>
</protein>
<keyword evidence="1" id="KW-0805">Transcription regulation</keyword>
<organism evidence="5 6">
    <name type="scientific">Planobispora siamensis</name>
    <dbReference type="NCBI Taxonomy" id="936338"/>
    <lineage>
        <taxon>Bacteria</taxon>
        <taxon>Bacillati</taxon>
        <taxon>Actinomycetota</taxon>
        <taxon>Actinomycetes</taxon>
        <taxon>Streptosporangiales</taxon>
        <taxon>Streptosporangiaceae</taxon>
        <taxon>Planobispora</taxon>
    </lineage>
</organism>
<dbReference type="Pfam" id="PF01022">
    <property type="entry name" value="HTH_5"/>
    <property type="match status" value="1"/>
</dbReference>
<evidence type="ECO:0000313" key="5">
    <source>
        <dbReference type="EMBL" id="GIH96860.1"/>
    </source>
</evidence>
<evidence type="ECO:0000256" key="3">
    <source>
        <dbReference type="ARBA" id="ARBA00023163"/>
    </source>
</evidence>
<keyword evidence="6" id="KW-1185">Reference proteome</keyword>
<evidence type="ECO:0000313" key="6">
    <source>
        <dbReference type="Proteomes" id="UP000619788"/>
    </source>
</evidence>
<accession>A0A8J3WPG1</accession>
<feature type="domain" description="HTH arsR-type" evidence="4">
    <location>
        <begin position="243"/>
        <end position="318"/>
    </location>
</feature>
<dbReference type="InterPro" id="IPR011991">
    <property type="entry name" value="ArsR-like_HTH"/>
</dbReference>
<reference evidence="5 6" key="1">
    <citation type="submission" date="2021-01" db="EMBL/GenBank/DDBJ databases">
        <title>Whole genome shotgun sequence of Planobispora siamensis NBRC 107568.</title>
        <authorList>
            <person name="Komaki H."/>
            <person name="Tamura T."/>
        </authorList>
    </citation>
    <scope>NUCLEOTIDE SEQUENCE [LARGE SCALE GENOMIC DNA]</scope>
    <source>
        <strain evidence="5 6">NBRC 107568</strain>
    </source>
</reference>